<dbReference type="STRING" id="1149755.A0A2J6R1L3"/>
<reference evidence="3 4" key="1">
    <citation type="submission" date="2016-04" db="EMBL/GenBank/DDBJ databases">
        <title>A degradative enzymes factory behind the ericoid mycorrhizal symbiosis.</title>
        <authorList>
            <consortium name="DOE Joint Genome Institute"/>
            <person name="Martino E."/>
            <person name="Morin E."/>
            <person name="Grelet G."/>
            <person name="Kuo A."/>
            <person name="Kohler A."/>
            <person name="Daghino S."/>
            <person name="Barry K."/>
            <person name="Choi C."/>
            <person name="Cichocki N."/>
            <person name="Clum A."/>
            <person name="Copeland A."/>
            <person name="Hainaut M."/>
            <person name="Haridas S."/>
            <person name="Labutti K."/>
            <person name="Lindquist E."/>
            <person name="Lipzen A."/>
            <person name="Khouja H.-R."/>
            <person name="Murat C."/>
            <person name="Ohm R."/>
            <person name="Olson A."/>
            <person name="Spatafora J."/>
            <person name="Veneault-Fourrey C."/>
            <person name="Henrissat B."/>
            <person name="Grigoriev I."/>
            <person name="Martin F."/>
            <person name="Perotto S."/>
        </authorList>
    </citation>
    <scope>NUCLEOTIDE SEQUENCE [LARGE SCALE GENOMIC DNA]</scope>
    <source>
        <strain evidence="3 4">F</strain>
    </source>
</reference>
<dbReference type="Gene3D" id="3.50.4.10">
    <property type="entry name" value="Hepatocyte Growth Factor"/>
    <property type="match status" value="1"/>
</dbReference>
<dbReference type="EMBL" id="KZ613959">
    <property type="protein sequence ID" value="PMD32410.1"/>
    <property type="molecule type" value="Genomic_DNA"/>
</dbReference>
<keyword evidence="2" id="KW-1133">Transmembrane helix</keyword>
<evidence type="ECO:0000256" key="2">
    <source>
        <dbReference type="SAM" id="Phobius"/>
    </source>
</evidence>
<name>A0A2J6R1L3_HYAVF</name>
<keyword evidence="2" id="KW-0472">Membrane</keyword>
<keyword evidence="4" id="KW-1185">Reference proteome</keyword>
<evidence type="ECO:0000313" key="4">
    <source>
        <dbReference type="Proteomes" id="UP000235786"/>
    </source>
</evidence>
<accession>A0A2J6R1L3</accession>
<sequence length="315" mass="33641">MEEPMESIPLSPQPKPKPKAKRTSRASLEPLTIKVGITLEQSLESTSTKKRTSRASLEPPVPFSPSRLSSEAPEVVPGQPLPEPFVYMNYEEARKRASSEGSEELQPWEIKEKEKGKLVPTPQVVYDPENEHSSVRDVSYQEKPVPRYRTFRLLTVIIMVIVAFLLGGGIGGGVGGALLVNEKAKSRAQLQPNTTSSAAPSTSTVIVDTAGCPLVNNSTYTTSNTNFLKLCATEIVAPSGQNIDISNSVQSSFDSCLDSCGSTAGCVGASWVIFSALNPSRNSVCYLKNKTVVATAASVTGETVVSGFLESAIGM</sequence>
<evidence type="ECO:0000313" key="3">
    <source>
        <dbReference type="EMBL" id="PMD32410.1"/>
    </source>
</evidence>
<evidence type="ECO:0000256" key="1">
    <source>
        <dbReference type="SAM" id="MobiDB-lite"/>
    </source>
</evidence>
<organism evidence="3 4">
    <name type="scientific">Hyaloscypha variabilis (strain UAMH 11265 / GT02V1 / F)</name>
    <name type="common">Meliniomyces variabilis</name>
    <dbReference type="NCBI Taxonomy" id="1149755"/>
    <lineage>
        <taxon>Eukaryota</taxon>
        <taxon>Fungi</taxon>
        <taxon>Dikarya</taxon>
        <taxon>Ascomycota</taxon>
        <taxon>Pezizomycotina</taxon>
        <taxon>Leotiomycetes</taxon>
        <taxon>Helotiales</taxon>
        <taxon>Hyaloscyphaceae</taxon>
        <taxon>Hyaloscypha</taxon>
        <taxon>Hyaloscypha variabilis</taxon>
    </lineage>
</organism>
<dbReference type="AlphaFoldDB" id="A0A2J6R1L3"/>
<dbReference type="Proteomes" id="UP000235786">
    <property type="component" value="Unassembled WGS sequence"/>
</dbReference>
<gene>
    <name evidence="3" type="ORF">L207DRAFT_518764</name>
</gene>
<protein>
    <recommendedName>
        <fullName evidence="5">Apple domain-containing protein</fullName>
    </recommendedName>
</protein>
<keyword evidence="2" id="KW-0812">Transmembrane</keyword>
<dbReference type="OrthoDB" id="3499003at2759"/>
<proteinExistence type="predicted"/>
<feature type="transmembrane region" description="Helical" evidence="2">
    <location>
        <begin position="153"/>
        <end position="180"/>
    </location>
</feature>
<evidence type="ECO:0008006" key="5">
    <source>
        <dbReference type="Google" id="ProtNLM"/>
    </source>
</evidence>
<feature type="region of interest" description="Disordered" evidence="1">
    <location>
        <begin position="1"/>
        <end position="76"/>
    </location>
</feature>